<accession>A0ACA9P338</accession>
<proteinExistence type="predicted"/>
<evidence type="ECO:0000313" key="1">
    <source>
        <dbReference type="EMBL" id="CAG8689141.1"/>
    </source>
</evidence>
<evidence type="ECO:0000313" key="2">
    <source>
        <dbReference type="Proteomes" id="UP000789860"/>
    </source>
</evidence>
<sequence length="193" mass="22338">LFRARVHVAKKCMVLSDETYYNEINKGVADATSLMTALNIEALAKDDCFILVECIHRETYKMIGESDSIKNRQEDYIQALMRPSFMSGNVFAPSTLDTMLCQCFYNRHIPIILKRLIFSHDMDDENLSPKIDIEHYGRNYWNNIGLSSGHVFQVEVPHLYIVRAHKAIPLGLYRHVVHNDQGLRYVYVNPDTK</sequence>
<feature type="non-terminal residue" evidence="1">
    <location>
        <position position="1"/>
    </location>
</feature>
<protein>
    <submittedName>
        <fullName evidence="1">7095_t:CDS:1</fullName>
    </submittedName>
</protein>
<gene>
    <name evidence="1" type="ORF">SCALOS_LOCUS10061</name>
</gene>
<dbReference type="EMBL" id="CAJVPM010035084">
    <property type="protein sequence ID" value="CAG8689141.1"/>
    <property type="molecule type" value="Genomic_DNA"/>
</dbReference>
<reference evidence="1" key="1">
    <citation type="submission" date="2021-06" db="EMBL/GenBank/DDBJ databases">
        <authorList>
            <person name="Kallberg Y."/>
            <person name="Tangrot J."/>
            <person name="Rosling A."/>
        </authorList>
    </citation>
    <scope>NUCLEOTIDE SEQUENCE</scope>
    <source>
        <strain evidence="1">AU212A</strain>
    </source>
</reference>
<feature type="non-terminal residue" evidence="1">
    <location>
        <position position="193"/>
    </location>
</feature>
<comment type="caution">
    <text evidence="1">The sequence shown here is derived from an EMBL/GenBank/DDBJ whole genome shotgun (WGS) entry which is preliminary data.</text>
</comment>
<dbReference type="Proteomes" id="UP000789860">
    <property type="component" value="Unassembled WGS sequence"/>
</dbReference>
<name>A0ACA9P338_9GLOM</name>
<organism evidence="1 2">
    <name type="scientific">Scutellospora calospora</name>
    <dbReference type="NCBI Taxonomy" id="85575"/>
    <lineage>
        <taxon>Eukaryota</taxon>
        <taxon>Fungi</taxon>
        <taxon>Fungi incertae sedis</taxon>
        <taxon>Mucoromycota</taxon>
        <taxon>Glomeromycotina</taxon>
        <taxon>Glomeromycetes</taxon>
        <taxon>Diversisporales</taxon>
        <taxon>Gigasporaceae</taxon>
        <taxon>Scutellospora</taxon>
    </lineage>
</organism>
<keyword evidence="2" id="KW-1185">Reference proteome</keyword>